<dbReference type="GO" id="GO:0004399">
    <property type="term" value="F:histidinol dehydrogenase activity"/>
    <property type="evidence" value="ECO:0007669"/>
    <property type="project" value="UniProtKB-UniRule"/>
</dbReference>
<evidence type="ECO:0000256" key="16">
    <source>
        <dbReference type="PIRSR" id="PIRSR000099-4"/>
    </source>
</evidence>
<feature type="binding site" evidence="11 16">
    <location>
        <position position="359"/>
    </location>
    <ligand>
        <name>Zn(2+)</name>
        <dbReference type="ChEBI" id="CHEBI:29105"/>
    </ligand>
</feature>
<evidence type="ECO:0000256" key="17">
    <source>
        <dbReference type="RuleBase" id="RU004175"/>
    </source>
</evidence>
<feature type="binding site" evidence="11 15">
    <location>
        <position position="359"/>
    </location>
    <ligand>
        <name>substrate</name>
    </ligand>
</feature>
<dbReference type="EC" id="1.1.1.23" evidence="4 11"/>
<evidence type="ECO:0000313" key="18">
    <source>
        <dbReference type="EMBL" id="OKY79029.1"/>
    </source>
</evidence>
<dbReference type="GO" id="GO:0008270">
    <property type="term" value="F:zinc ion binding"/>
    <property type="evidence" value="ECO:0007669"/>
    <property type="project" value="UniProtKB-UniRule"/>
</dbReference>
<dbReference type="PROSITE" id="PS00611">
    <property type="entry name" value="HISOL_DEHYDROGENASE"/>
    <property type="match status" value="1"/>
</dbReference>
<dbReference type="Proteomes" id="UP000185744">
    <property type="component" value="Unassembled WGS sequence"/>
</dbReference>
<feature type="binding site" evidence="11 15">
    <location>
        <position position="237"/>
    </location>
    <ligand>
        <name>substrate</name>
    </ligand>
</feature>
<name>A0A1Q6DXD0_METT1</name>
<dbReference type="FunFam" id="3.40.50.1980:FF:000026">
    <property type="entry name" value="Histidinol dehydrogenase"/>
    <property type="match status" value="1"/>
</dbReference>
<feature type="binding site" evidence="11 15">
    <location>
        <position position="418"/>
    </location>
    <ligand>
        <name>substrate</name>
    </ligand>
</feature>
<evidence type="ECO:0000256" key="9">
    <source>
        <dbReference type="ARBA" id="ARBA00023102"/>
    </source>
</evidence>
<feature type="binding site" evidence="11 14">
    <location>
        <position position="129"/>
    </location>
    <ligand>
        <name>NAD(+)</name>
        <dbReference type="ChEBI" id="CHEBI:57540"/>
    </ligand>
</feature>
<feature type="binding site" evidence="11 16">
    <location>
        <position position="259"/>
    </location>
    <ligand>
        <name>Zn(2+)</name>
        <dbReference type="ChEBI" id="CHEBI:29105"/>
    </ligand>
</feature>
<evidence type="ECO:0000256" key="11">
    <source>
        <dbReference type="HAMAP-Rule" id="MF_01024"/>
    </source>
</evidence>
<dbReference type="FunCoup" id="A0A1Q6DXD0">
    <property type="interactions" value="185"/>
</dbReference>
<dbReference type="UniPathway" id="UPA00031">
    <property type="reaction ID" value="UER00014"/>
</dbReference>
<keyword evidence="8 11" id="KW-0560">Oxidoreductase</keyword>
<evidence type="ECO:0000256" key="10">
    <source>
        <dbReference type="ARBA" id="ARBA00049489"/>
    </source>
</evidence>
<keyword evidence="19" id="KW-1185">Reference proteome</keyword>
<evidence type="ECO:0000256" key="3">
    <source>
        <dbReference type="ARBA" id="ARBA00010178"/>
    </source>
</evidence>
<dbReference type="InterPro" id="IPR016161">
    <property type="entry name" value="Ald_DH/histidinol_DH"/>
</dbReference>
<keyword evidence="11 12" id="KW-0520">NAD</keyword>
<evidence type="ECO:0000256" key="15">
    <source>
        <dbReference type="PIRSR" id="PIRSR000099-3"/>
    </source>
</evidence>
<dbReference type="GO" id="GO:0000105">
    <property type="term" value="P:L-histidine biosynthetic process"/>
    <property type="evidence" value="ECO:0007669"/>
    <property type="project" value="UniProtKB-UniRule"/>
</dbReference>
<dbReference type="STRING" id="1903181.BTN85_1535"/>
<dbReference type="SMR" id="A0A1Q6DXD0"/>
<evidence type="ECO:0000256" key="14">
    <source>
        <dbReference type="PIRSR" id="PIRSR000099-2"/>
    </source>
</evidence>
<comment type="caution">
    <text evidence="18">The sequence shown here is derived from an EMBL/GenBank/DDBJ whole genome shotgun (WGS) entry which is preliminary data.</text>
</comment>
<feature type="binding site" evidence="11 14">
    <location>
        <position position="191"/>
    </location>
    <ligand>
        <name>NAD(+)</name>
        <dbReference type="ChEBI" id="CHEBI:57540"/>
    </ligand>
</feature>
<dbReference type="InterPro" id="IPR012131">
    <property type="entry name" value="Hstdl_DH"/>
</dbReference>
<dbReference type="InterPro" id="IPR001692">
    <property type="entry name" value="Histidinol_DH_CS"/>
</dbReference>
<dbReference type="Pfam" id="PF00815">
    <property type="entry name" value="Histidinol_dh"/>
    <property type="match status" value="1"/>
</dbReference>
<feature type="binding site" evidence="11 16">
    <location>
        <position position="418"/>
    </location>
    <ligand>
        <name>Zn(2+)</name>
        <dbReference type="ChEBI" id="CHEBI:29105"/>
    </ligand>
</feature>
<comment type="cofactor">
    <cofactor evidence="11 16">
        <name>Zn(2+)</name>
        <dbReference type="ChEBI" id="CHEBI:29105"/>
    </cofactor>
    <text evidence="11 16">Binds 1 zinc ion per subunit.</text>
</comment>
<dbReference type="HAMAP" id="MF_01024">
    <property type="entry name" value="HisD"/>
    <property type="match status" value="1"/>
</dbReference>
<evidence type="ECO:0000313" key="19">
    <source>
        <dbReference type="Proteomes" id="UP000185744"/>
    </source>
</evidence>
<feature type="active site" description="Proton acceptor" evidence="11 13">
    <location>
        <position position="326"/>
    </location>
</feature>
<gene>
    <name evidence="11" type="primary">hisD</name>
    <name evidence="18" type="ORF">BTN85_1535</name>
</gene>
<feature type="binding site" evidence="11 14">
    <location>
        <position position="214"/>
    </location>
    <ligand>
        <name>NAD(+)</name>
        <dbReference type="ChEBI" id="CHEBI:57540"/>
    </ligand>
</feature>
<evidence type="ECO:0000256" key="5">
    <source>
        <dbReference type="ARBA" id="ARBA00016531"/>
    </source>
</evidence>
<dbReference type="PANTHER" id="PTHR21256">
    <property type="entry name" value="HISTIDINOL DEHYDROGENASE HDH"/>
    <property type="match status" value="1"/>
</dbReference>
<feature type="binding site" evidence="11 15">
    <location>
        <position position="413"/>
    </location>
    <ligand>
        <name>substrate</name>
    </ligand>
</feature>
<feature type="binding site" evidence="11 16">
    <location>
        <position position="262"/>
    </location>
    <ligand>
        <name>Zn(2+)</name>
        <dbReference type="ChEBI" id="CHEBI:29105"/>
    </ligand>
</feature>
<evidence type="ECO:0000256" key="13">
    <source>
        <dbReference type="PIRSR" id="PIRSR000099-1"/>
    </source>
</evidence>
<feature type="binding site" evidence="11 15">
    <location>
        <position position="326"/>
    </location>
    <ligand>
        <name>substrate</name>
    </ligand>
</feature>
<evidence type="ECO:0000256" key="6">
    <source>
        <dbReference type="ARBA" id="ARBA00022723"/>
    </source>
</evidence>
<proteinExistence type="inferred from homology"/>
<feature type="binding site" evidence="11 15">
    <location>
        <position position="262"/>
    </location>
    <ligand>
        <name>substrate</name>
    </ligand>
</feature>
<dbReference type="PRINTS" id="PR00083">
    <property type="entry name" value="HOLDHDRGNASE"/>
</dbReference>
<organism evidence="18 19">
    <name type="scientific">Methanohalarchaeum thermophilum</name>
    <dbReference type="NCBI Taxonomy" id="1903181"/>
    <lineage>
        <taxon>Archaea</taxon>
        <taxon>Methanobacteriati</taxon>
        <taxon>Methanobacteriota</taxon>
        <taxon>Methanonatronarchaeia</taxon>
        <taxon>Methanonatronarchaeales</taxon>
        <taxon>Methanonatronarchaeaceae</taxon>
        <taxon>Candidatus Methanohalarchaeum</taxon>
    </lineage>
</organism>
<keyword evidence="11 12" id="KW-0028">Amino-acid biosynthesis</keyword>
<evidence type="ECO:0000256" key="8">
    <source>
        <dbReference type="ARBA" id="ARBA00023002"/>
    </source>
</evidence>
<dbReference type="PIRSF" id="PIRSF000099">
    <property type="entry name" value="Histidinol_dh"/>
    <property type="match status" value="1"/>
</dbReference>
<evidence type="ECO:0000256" key="7">
    <source>
        <dbReference type="ARBA" id="ARBA00022833"/>
    </source>
</evidence>
<feature type="active site" description="Proton acceptor" evidence="11 13">
    <location>
        <position position="325"/>
    </location>
</feature>
<dbReference type="EMBL" id="MSDW01000001">
    <property type="protein sequence ID" value="OKY79029.1"/>
    <property type="molecule type" value="Genomic_DNA"/>
</dbReference>
<dbReference type="GO" id="GO:0005737">
    <property type="term" value="C:cytoplasm"/>
    <property type="evidence" value="ECO:0007669"/>
    <property type="project" value="TreeGrafter"/>
</dbReference>
<keyword evidence="6 11" id="KW-0479">Metal-binding</keyword>
<protein>
    <recommendedName>
        <fullName evidence="5 11">Histidinol dehydrogenase</fullName>
        <shortName evidence="11 12">HDH</shortName>
        <ecNumber evidence="4 11">1.1.1.23</ecNumber>
    </recommendedName>
</protein>
<comment type="catalytic activity">
    <reaction evidence="10 11 12">
        <text>L-histidinol + 2 NAD(+) + H2O = L-histidine + 2 NADH + 3 H(+)</text>
        <dbReference type="Rhea" id="RHEA:20641"/>
        <dbReference type="ChEBI" id="CHEBI:15377"/>
        <dbReference type="ChEBI" id="CHEBI:15378"/>
        <dbReference type="ChEBI" id="CHEBI:57540"/>
        <dbReference type="ChEBI" id="CHEBI:57595"/>
        <dbReference type="ChEBI" id="CHEBI:57699"/>
        <dbReference type="ChEBI" id="CHEBI:57945"/>
        <dbReference type="EC" id="1.1.1.23"/>
    </reaction>
</comment>
<evidence type="ECO:0000256" key="1">
    <source>
        <dbReference type="ARBA" id="ARBA00003850"/>
    </source>
</evidence>
<dbReference type="AlphaFoldDB" id="A0A1Q6DXD0"/>
<keyword evidence="9 11" id="KW-0368">Histidine biosynthesis</keyword>
<dbReference type="Gene3D" id="1.20.5.1300">
    <property type="match status" value="1"/>
</dbReference>
<evidence type="ECO:0000256" key="2">
    <source>
        <dbReference type="ARBA" id="ARBA00004940"/>
    </source>
</evidence>
<comment type="similarity">
    <text evidence="3 11 12 17">Belongs to the histidinol dehydrogenase family.</text>
</comment>
<dbReference type="Gene3D" id="3.40.50.1980">
    <property type="entry name" value="Nitrogenase molybdenum iron protein domain"/>
    <property type="match status" value="2"/>
</dbReference>
<evidence type="ECO:0000256" key="4">
    <source>
        <dbReference type="ARBA" id="ARBA00012965"/>
    </source>
</evidence>
<dbReference type="PANTHER" id="PTHR21256:SF2">
    <property type="entry name" value="HISTIDINE BIOSYNTHESIS TRIFUNCTIONAL PROTEIN"/>
    <property type="match status" value="1"/>
</dbReference>
<dbReference type="GO" id="GO:0051287">
    <property type="term" value="F:NAD binding"/>
    <property type="evidence" value="ECO:0007669"/>
    <property type="project" value="InterPro"/>
</dbReference>
<keyword evidence="7 11" id="KW-0862">Zinc</keyword>
<reference evidence="18" key="1">
    <citation type="submission" date="2016-12" db="EMBL/GenBank/DDBJ databases">
        <title>Discovery of methanogenic haloarchaea.</title>
        <authorList>
            <person name="Sorokin D.Y."/>
            <person name="Makarova K.S."/>
            <person name="Abbas B."/>
            <person name="Ferrer M."/>
            <person name="Golyshin P.N."/>
        </authorList>
    </citation>
    <scope>NUCLEOTIDE SEQUENCE [LARGE SCALE GENOMIC DNA]</scope>
    <source>
        <strain evidence="18">HMET1</strain>
    </source>
</reference>
<sequence>MEKIDLSQLDYDEIKDISKKQMEDVFDKKQAARPILNEINERGDKALIKYTKKFDGVELESDNIKVSDKRIKNSYENLSEREIQALEQARDNIIDYHETQLPKKIELDEFEEGITLGSLFNPLEKIGAYVPGGKASYPSSALMTLLPAYVAGVNEKIICTPPSKDGRINDMTLAAADIAGADKVFRVGGVQAIGAMAYGTKTIDKVQKIVGPGNSYVTAAKMLVRGKVEIEFPAGPSELVILADSSCDPGYVASDLLAQAEHGPDSLVILLTTSSEVLDSVKEEIKERTNSLNRSEIIKNSLKRAKLVLGEQEELINLLNDVAPEHLELMIQNPMSILNEIKNAGAIFVGNFSPTAVGDYATGCNHVLPTGGMAKIHSGLNVYDFMKRSSLQFLSKKGLRNLREITEIISEIEGLEAHSNSIKERFKEE</sequence>
<comment type="pathway">
    <text evidence="2 11 12">Amino-acid biosynthesis; L-histidine biosynthesis; L-histidine from 5-phospho-alpha-D-ribose 1-diphosphate: step 9/9.</text>
</comment>
<dbReference type="SUPFAM" id="SSF53720">
    <property type="entry name" value="ALDH-like"/>
    <property type="match status" value="1"/>
</dbReference>
<comment type="function">
    <text evidence="1 11 12">Catalyzes the sequential NAD-dependent oxidations of L-histidinol to L-histidinaldehyde and then to L-histidine.</text>
</comment>
<feature type="binding site" evidence="11 15">
    <location>
        <position position="259"/>
    </location>
    <ligand>
        <name>substrate</name>
    </ligand>
</feature>
<dbReference type="InParanoid" id="A0A1Q6DXD0"/>
<dbReference type="FunFam" id="3.40.50.1980:FF:000001">
    <property type="entry name" value="Histidinol dehydrogenase"/>
    <property type="match status" value="1"/>
</dbReference>
<accession>A0A1Q6DXD0</accession>
<dbReference type="InterPro" id="IPR022695">
    <property type="entry name" value="Histidinol_DH_monofunct"/>
</dbReference>
<evidence type="ECO:0000256" key="12">
    <source>
        <dbReference type="PIRNR" id="PIRNR000099"/>
    </source>
</evidence>
<dbReference type="NCBIfam" id="TIGR00069">
    <property type="entry name" value="hisD"/>
    <property type="match status" value="1"/>
</dbReference>
<dbReference type="CDD" id="cd06572">
    <property type="entry name" value="Histidinol_dh"/>
    <property type="match status" value="1"/>
</dbReference>